<reference evidence="1 2" key="1">
    <citation type="journal article" date="2021" name="BMC Genomics">
        <title>Datura genome reveals duplications of psychoactive alkaloid biosynthetic genes and high mutation rate following tissue culture.</title>
        <authorList>
            <person name="Rajewski A."/>
            <person name="Carter-House D."/>
            <person name="Stajich J."/>
            <person name="Litt A."/>
        </authorList>
    </citation>
    <scope>NUCLEOTIDE SEQUENCE [LARGE SCALE GENOMIC DNA]</scope>
    <source>
        <strain evidence="1">AR-01</strain>
    </source>
</reference>
<gene>
    <name evidence="1" type="ORF">HAX54_041945</name>
</gene>
<comment type="caution">
    <text evidence="1">The sequence shown here is derived from an EMBL/GenBank/DDBJ whole genome shotgun (WGS) entry which is preliminary data.</text>
</comment>
<protein>
    <submittedName>
        <fullName evidence="1">Uncharacterized protein</fullName>
    </submittedName>
</protein>
<dbReference type="Proteomes" id="UP000823775">
    <property type="component" value="Unassembled WGS sequence"/>
</dbReference>
<evidence type="ECO:0000313" key="2">
    <source>
        <dbReference type="Proteomes" id="UP000823775"/>
    </source>
</evidence>
<keyword evidence="2" id="KW-1185">Reference proteome</keyword>
<sequence>MCNTVWLKGLLGDARMEGYMAVIKSTWQLDHVFSCSNVYASCLHLVGIEKKSLSQQMFLNIQPSVAGKWEPFMIASLLMIYIYTHLRDRLYRLWSMVHPVCSG</sequence>
<dbReference type="EMBL" id="JACEIK010000610">
    <property type="protein sequence ID" value="MCD7459782.1"/>
    <property type="molecule type" value="Genomic_DNA"/>
</dbReference>
<accession>A0ABS8SM16</accession>
<organism evidence="1 2">
    <name type="scientific">Datura stramonium</name>
    <name type="common">Jimsonweed</name>
    <name type="synonym">Common thornapple</name>
    <dbReference type="NCBI Taxonomy" id="4076"/>
    <lineage>
        <taxon>Eukaryota</taxon>
        <taxon>Viridiplantae</taxon>
        <taxon>Streptophyta</taxon>
        <taxon>Embryophyta</taxon>
        <taxon>Tracheophyta</taxon>
        <taxon>Spermatophyta</taxon>
        <taxon>Magnoliopsida</taxon>
        <taxon>eudicotyledons</taxon>
        <taxon>Gunneridae</taxon>
        <taxon>Pentapetalae</taxon>
        <taxon>asterids</taxon>
        <taxon>lamiids</taxon>
        <taxon>Solanales</taxon>
        <taxon>Solanaceae</taxon>
        <taxon>Solanoideae</taxon>
        <taxon>Datureae</taxon>
        <taxon>Datura</taxon>
    </lineage>
</organism>
<proteinExistence type="predicted"/>
<name>A0ABS8SM16_DATST</name>
<evidence type="ECO:0000313" key="1">
    <source>
        <dbReference type="EMBL" id="MCD7459782.1"/>
    </source>
</evidence>